<name>A0A1M5KI96_9RHOB</name>
<dbReference type="GO" id="GO:0003677">
    <property type="term" value="F:DNA binding"/>
    <property type="evidence" value="ECO:0007669"/>
    <property type="project" value="UniProtKB-KW"/>
</dbReference>
<dbReference type="RefSeq" id="WP_072791215.1">
    <property type="nucleotide sequence ID" value="NZ_FQWM01000001.1"/>
</dbReference>
<dbReference type="InterPro" id="IPR008893">
    <property type="entry name" value="WGR_domain"/>
</dbReference>
<protein>
    <submittedName>
        <fullName evidence="2">WGR domain-containing protein, predicted DNA-binding domain in MolR</fullName>
    </submittedName>
</protein>
<dbReference type="InterPro" id="IPR036930">
    <property type="entry name" value="WGR_dom_sf"/>
</dbReference>
<accession>A0A1M5KI96</accession>
<dbReference type="InterPro" id="IPR049809">
    <property type="entry name" value="YehF/YfeS-like_WGR"/>
</dbReference>
<dbReference type="Pfam" id="PF05406">
    <property type="entry name" value="WGR"/>
    <property type="match status" value="1"/>
</dbReference>
<evidence type="ECO:0000313" key="3">
    <source>
        <dbReference type="Proteomes" id="UP000184211"/>
    </source>
</evidence>
<proteinExistence type="predicted"/>
<dbReference type="Proteomes" id="UP000184211">
    <property type="component" value="Unassembled WGS sequence"/>
</dbReference>
<dbReference type="CDD" id="cd07996">
    <property type="entry name" value="WGR_MMR_like"/>
    <property type="match status" value="1"/>
</dbReference>
<feature type="domain" description="WGR" evidence="1">
    <location>
        <begin position="1"/>
        <end position="83"/>
    </location>
</feature>
<evidence type="ECO:0000313" key="2">
    <source>
        <dbReference type="EMBL" id="SHG52594.1"/>
    </source>
</evidence>
<sequence length="83" mass="9559">MHVRLEKFNHTRKQKRYYALRVSQTLFGDWCLIREWGVIGGAAQVRRDYLPEGTIAEAELERLKAAKLKGGYAVIPVQISLFP</sequence>
<evidence type="ECO:0000259" key="1">
    <source>
        <dbReference type="PROSITE" id="PS51977"/>
    </source>
</evidence>
<dbReference type="SUPFAM" id="SSF142921">
    <property type="entry name" value="WGR domain-like"/>
    <property type="match status" value="1"/>
</dbReference>
<gene>
    <name evidence="2" type="ORF">SAMN04488044_0984</name>
</gene>
<keyword evidence="2" id="KW-0238">DNA-binding</keyword>
<keyword evidence="3" id="KW-1185">Reference proteome</keyword>
<organism evidence="2 3">
    <name type="scientific">Cognatishimia maritima</name>
    <dbReference type="NCBI Taxonomy" id="870908"/>
    <lineage>
        <taxon>Bacteria</taxon>
        <taxon>Pseudomonadati</taxon>
        <taxon>Pseudomonadota</taxon>
        <taxon>Alphaproteobacteria</taxon>
        <taxon>Rhodobacterales</taxon>
        <taxon>Paracoccaceae</taxon>
        <taxon>Cognatishimia</taxon>
    </lineage>
</organism>
<dbReference type="STRING" id="870908.SAMN04488044_0984"/>
<dbReference type="AlphaFoldDB" id="A0A1M5KI96"/>
<dbReference type="EMBL" id="FQWM01000001">
    <property type="protein sequence ID" value="SHG52594.1"/>
    <property type="molecule type" value="Genomic_DNA"/>
</dbReference>
<dbReference type="OrthoDB" id="5801306at2"/>
<dbReference type="PROSITE" id="PS51977">
    <property type="entry name" value="WGR"/>
    <property type="match status" value="1"/>
</dbReference>
<reference evidence="3" key="1">
    <citation type="submission" date="2016-11" db="EMBL/GenBank/DDBJ databases">
        <authorList>
            <person name="Varghese N."/>
            <person name="Submissions S."/>
        </authorList>
    </citation>
    <scope>NUCLEOTIDE SEQUENCE [LARGE SCALE GENOMIC DNA]</scope>
    <source>
        <strain evidence="3">DSM 28223</strain>
    </source>
</reference>